<proteinExistence type="predicted"/>
<dbReference type="Proteomes" id="UP000237000">
    <property type="component" value="Unassembled WGS sequence"/>
</dbReference>
<reference evidence="3" key="1">
    <citation type="submission" date="2016-06" db="EMBL/GenBank/DDBJ databases">
        <title>Parallel loss of symbiosis genes in relatives of nitrogen-fixing non-legume Parasponia.</title>
        <authorList>
            <person name="Van Velzen R."/>
            <person name="Holmer R."/>
            <person name="Bu F."/>
            <person name="Rutten L."/>
            <person name="Van Zeijl A."/>
            <person name="Liu W."/>
            <person name="Santuari L."/>
            <person name="Cao Q."/>
            <person name="Sharma T."/>
            <person name="Shen D."/>
            <person name="Roswanjaya Y."/>
            <person name="Wardhani T."/>
            <person name="Kalhor M.S."/>
            <person name="Jansen J."/>
            <person name="Van den Hoogen J."/>
            <person name="Gungor B."/>
            <person name="Hartog M."/>
            <person name="Hontelez J."/>
            <person name="Verver J."/>
            <person name="Yang W.-C."/>
            <person name="Schijlen E."/>
            <person name="Repin R."/>
            <person name="Schilthuizen M."/>
            <person name="Schranz E."/>
            <person name="Heidstra R."/>
            <person name="Miyata K."/>
            <person name="Fedorova E."/>
            <person name="Kohlen W."/>
            <person name="Bisseling T."/>
            <person name="Smit S."/>
            <person name="Geurts R."/>
        </authorList>
    </citation>
    <scope>NUCLEOTIDE SEQUENCE [LARGE SCALE GENOMIC DNA]</scope>
    <source>
        <strain evidence="3">cv. RG33-2</strain>
    </source>
</reference>
<protein>
    <submittedName>
        <fullName evidence="2">Uncharacterized protein</fullName>
    </submittedName>
</protein>
<evidence type="ECO:0000256" key="1">
    <source>
        <dbReference type="SAM" id="MobiDB-lite"/>
    </source>
</evidence>
<sequence>MDKEVDRMNVKNKKAKQDDSEIDDYPNCKKKKLAIEKMTEELIKMRRMLEVERKARHKASLNSTDAKEKCLDMGTTLFKIAQVLHEANEHLRSIEAYIEAAINLSSNEPNMPNIIRID</sequence>
<gene>
    <name evidence="2" type="ORF">TorRG33x02_092560</name>
</gene>
<comment type="caution">
    <text evidence="2">The sequence shown here is derived from an EMBL/GenBank/DDBJ whole genome shotgun (WGS) entry which is preliminary data.</text>
</comment>
<accession>A0A2P5FB92</accession>
<evidence type="ECO:0000313" key="3">
    <source>
        <dbReference type="Proteomes" id="UP000237000"/>
    </source>
</evidence>
<dbReference type="EMBL" id="JXTC01000047">
    <property type="protein sequence ID" value="PON95057.1"/>
    <property type="molecule type" value="Genomic_DNA"/>
</dbReference>
<dbReference type="OrthoDB" id="10447108at2759"/>
<keyword evidence="3" id="KW-1185">Reference proteome</keyword>
<feature type="region of interest" description="Disordered" evidence="1">
    <location>
        <begin position="1"/>
        <end position="23"/>
    </location>
</feature>
<organism evidence="2 3">
    <name type="scientific">Trema orientale</name>
    <name type="common">Charcoal tree</name>
    <name type="synonym">Celtis orientalis</name>
    <dbReference type="NCBI Taxonomy" id="63057"/>
    <lineage>
        <taxon>Eukaryota</taxon>
        <taxon>Viridiplantae</taxon>
        <taxon>Streptophyta</taxon>
        <taxon>Embryophyta</taxon>
        <taxon>Tracheophyta</taxon>
        <taxon>Spermatophyta</taxon>
        <taxon>Magnoliopsida</taxon>
        <taxon>eudicotyledons</taxon>
        <taxon>Gunneridae</taxon>
        <taxon>Pentapetalae</taxon>
        <taxon>rosids</taxon>
        <taxon>fabids</taxon>
        <taxon>Rosales</taxon>
        <taxon>Cannabaceae</taxon>
        <taxon>Trema</taxon>
    </lineage>
</organism>
<dbReference type="AlphaFoldDB" id="A0A2P5FB92"/>
<dbReference type="InParanoid" id="A0A2P5FB92"/>
<name>A0A2P5FB92_TREOI</name>
<evidence type="ECO:0000313" key="2">
    <source>
        <dbReference type="EMBL" id="PON95057.1"/>
    </source>
</evidence>
<feature type="compositionally biased region" description="Basic and acidic residues" evidence="1">
    <location>
        <begin position="1"/>
        <end position="19"/>
    </location>
</feature>